<evidence type="ECO:0000256" key="1">
    <source>
        <dbReference type="ARBA" id="ARBA00001974"/>
    </source>
</evidence>
<dbReference type="PRINTS" id="PR00411">
    <property type="entry name" value="PNDRDTASEI"/>
</dbReference>
<sequence length="408" mass="44020">MSEAGVVILGNGHAGVSVAEQLRRKKYPGAITLIGAEAGLPYQRPPLSKQYLKGEWDEARLLQRNAEFYRNNDIRLIASDSVISIDPSAHRLELKSGATLPWDKLVLATGSCLQKLEIPGADAEGVVYLQNREQADALKSEMRSARRAVVIGGGYIGLEGAAALALAGLDVTLVNRSSELLARSASLPVAHWIQRRHEKQGVVFKLGEQLAEILSADNRVRGVRLANGEVLEAELVLIGIGVKPDTGLAESIGLECADGVLVDQKGVTSHPDILAAGDCTRFNHPLYGEAIHLESIQNAVEQGKRVAATLMGEEGTYDAVPWFWSDQYEAKLQIAGIAQGHDLEVIRGDEHAERFSVFCYAQRRLVAVESINAPAEHMLARQLLKAGASPPPDDAANPEFNLRSALPS</sequence>
<dbReference type="InterPro" id="IPR036188">
    <property type="entry name" value="FAD/NAD-bd_sf"/>
</dbReference>
<reference evidence="8 9" key="1">
    <citation type="submission" date="2016-10" db="EMBL/GenBank/DDBJ databases">
        <authorList>
            <person name="de Groot N.N."/>
        </authorList>
    </citation>
    <scope>NUCLEOTIDE SEQUENCE [LARGE SCALE GENOMIC DNA]</scope>
    <source>
        <strain evidence="8 9">DSM 22012</strain>
    </source>
</reference>
<gene>
    <name evidence="8" type="ORF">SAMN05444390_1011020</name>
</gene>
<feature type="domain" description="Reductase C-terminal" evidence="7">
    <location>
        <begin position="322"/>
        <end position="405"/>
    </location>
</feature>
<accession>A0A1H5WE88</accession>
<name>A0A1H5WE88_9GAMM</name>
<evidence type="ECO:0000256" key="3">
    <source>
        <dbReference type="ARBA" id="ARBA00022827"/>
    </source>
</evidence>
<dbReference type="Pfam" id="PF07992">
    <property type="entry name" value="Pyr_redox_2"/>
    <property type="match status" value="1"/>
</dbReference>
<dbReference type="Proteomes" id="UP000236745">
    <property type="component" value="Unassembled WGS sequence"/>
</dbReference>
<feature type="region of interest" description="Disordered" evidence="5">
    <location>
        <begin position="386"/>
        <end position="408"/>
    </location>
</feature>
<dbReference type="AlphaFoldDB" id="A0A1H5WE88"/>
<dbReference type="InterPro" id="IPR050446">
    <property type="entry name" value="FAD-oxidoreductase/Apoptosis"/>
</dbReference>
<dbReference type="GO" id="GO:0005737">
    <property type="term" value="C:cytoplasm"/>
    <property type="evidence" value="ECO:0007669"/>
    <property type="project" value="TreeGrafter"/>
</dbReference>
<dbReference type="GO" id="GO:0016651">
    <property type="term" value="F:oxidoreductase activity, acting on NAD(P)H"/>
    <property type="evidence" value="ECO:0007669"/>
    <property type="project" value="TreeGrafter"/>
</dbReference>
<dbReference type="PANTHER" id="PTHR43557">
    <property type="entry name" value="APOPTOSIS-INDUCING FACTOR 1"/>
    <property type="match status" value="1"/>
</dbReference>
<proteinExistence type="predicted"/>
<organism evidence="8 9">
    <name type="scientific">Marinobacterium lutimaris</name>
    <dbReference type="NCBI Taxonomy" id="568106"/>
    <lineage>
        <taxon>Bacteria</taxon>
        <taxon>Pseudomonadati</taxon>
        <taxon>Pseudomonadota</taxon>
        <taxon>Gammaproteobacteria</taxon>
        <taxon>Oceanospirillales</taxon>
        <taxon>Oceanospirillaceae</taxon>
        <taxon>Marinobacterium</taxon>
    </lineage>
</organism>
<evidence type="ECO:0000259" key="7">
    <source>
        <dbReference type="Pfam" id="PF14759"/>
    </source>
</evidence>
<keyword evidence="3" id="KW-0274">FAD</keyword>
<keyword evidence="9" id="KW-1185">Reference proteome</keyword>
<dbReference type="SUPFAM" id="SSF55424">
    <property type="entry name" value="FAD/NAD-linked reductases, dimerisation (C-terminal) domain"/>
    <property type="match status" value="1"/>
</dbReference>
<evidence type="ECO:0000256" key="5">
    <source>
        <dbReference type="SAM" id="MobiDB-lite"/>
    </source>
</evidence>
<keyword evidence="4" id="KW-0560">Oxidoreductase</keyword>
<dbReference type="SUPFAM" id="SSF51905">
    <property type="entry name" value="FAD/NAD(P)-binding domain"/>
    <property type="match status" value="1"/>
</dbReference>
<evidence type="ECO:0000259" key="6">
    <source>
        <dbReference type="Pfam" id="PF07992"/>
    </source>
</evidence>
<evidence type="ECO:0000313" key="9">
    <source>
        <dbReference type="Proteomes" id="UP000236745"/>
    </source>
</evidence>
<keyword evidence="2" id="KW-0285">Flavoprotein</keyword>
<dbReference type="PANTHER" id="PTHR43557:SF2">
    <property type="entry name" value="RIESKE DOMAIN-CONTAINING PROTEIN-RELATED"/>
    <property type="match status" value="1"/>
</dbReference>
<evidence type="ECO:0000313" key="8">
    <source>
        <dbReference type="EMBL" id="SEF97782.1"/>
    </source>
</evidence>
<dbReference type="OrthoDB" id="9800607at2"/>
<dbReference type="InterPro" id="IPR016156">
    <property type="entry name" value="FAD/NAD-linked_Rdtase_dimer_sf"/>
</dbReference>
<comment type="cofactor">
    <cofactor evidence="1">
        <name>FAD</name>
        <dbReference type="ChEBI" id="CHEBI:57692"/>
    </cofactor>
</comment>
<dbReference type="InterPro" id="IPR023753">
    <property type="entry name" value="FAD/NAD-binding_dom"/>
</dbReference>
<protein>
    <submittedName>
        <fullName evidence="8">3-phenylpropionate/trans-cinnamate dioxygenase ferredoxin reductase subunit</fullName>
    </submittedName>
</protein>
<dbReference type="Pfam" id="PF14759">
    <property type="entry name" value="Reductase_C"/>
    <property type="match status" value="1"/>
</dbReference>
<dbReference type="EMBL" id="FNVQ01000001">
    <property type="protein sequence ID" value="SEF97782.1"/>
    <property type="molecule type" value="Genomic_DNA"/>
</dbReference>
<dbReference type="RefSeq" id="WP_104001961.1">
    <property type="nucleotide sequence ID" value="NZ_FNVQ01000001.1"/>
</dbReference>
<keyword evidence="8" id="KW-0223">Dioxygenase</keyword>
<feature type="domain" description="FAD/NAD(P)-binding" evidence="6">
    <location>
        <begin position="6"/>
        <end position="303"/>
    </location>
</feature>
<evidence type="ECO:0000256" key="2">
    <source>
        <dbReference type="ARBA" id="ARBA00022630"/>
    </source>
</evidence>
<dbReference type="GO" id="GO:0051213">
    <property type="term" value="F:dioxygenase activity"/>
    <property type="evidence" value="ECO:0007669"/>
    <property type="project" value="UniProtKB-KW"/>
</dbReference>
<dbReference type="InterPro" id="IPR028202">
    <property type="entry name" value="Reductase_C"/>
</dbReference>
<dbReference type="Gene3D" id="3.50.50.60">
    <property type="entry name" value="FAD/NAD(P)-binding domain"/>
    <property type="match status" value="2"/>
</dbReference>
<evidence type="ECO:0000256" key="4">
    <source>
        <dbReference type="ARBA" id="ARBA00023002"/>
    </source>
</evidence>
<dbReference type="PRINTS" id="PR00368">
    <property type="entry name" value="FADPNR"/>
</dbReference>
<dbReference type="Gene3D" id="3.30.390.30">
    <property type="match status" value="1"/>
</dbReference>